<keyword evidence="2" id="KW-0238">DNA-binding</keyword>
<dbReference type="EMBL" id="LQPG01000057">
    <property type="protein sequence ID" value="ORW06732.1"/>
    <property type="molecule type" value="Genomic_DNA"/>
</dbReference>
<feature type="domain" description="HTH luxR-type" evidence="4">
    <location>
        <begin position="811"/>
        <end position="876"/>
    </location>
</feature>
<dbReference type="InterPro" id="IPR003593">
    <property type="entry name" value="AAA+_ATPase"/>
</dbReference>
<dbReference type="GO" id="GO:0006355">
    <property type="term" value="P:regulation of DNA-templated transcription"/>
    <property type="evidence" value="ECO:0007669"/>
    <property type="project" value="InterPro"/>
</dbReference>
<dbReference type="InterPro" id="IPR000792">
    <property type="entry name" value="Tscrpt_reg_LuxR_C"/>
</dbReference>
<protein>
    <recommendedName>
        <fullName evidence="4">HTH luxR-type domain-containing protein</fullName>
    </recommendedName>
</protein>
<evidence type="ECO:0000256" key="2">
    <source>
        <dbReference type="ARBA" id="ARBA00023125"/>
    </source>
</evidence>
<dbReference type="PANTHER" id="PTHR44688:SF16">
    <property type="entry name" value="DNA-BINDING TRANSCRIPTIONAL ACTIVATOR DEVR_DOSR"/>
    <property type="match status" value="1"/>
</dbReference>
<keyword evidence="3" id="KW-0804">Transcription</keyword>
<dbReference type="SMART" id="SM00421">
    <property type="entry name" value="HTH_LUXR"/>
    <property type="match status" value="1"/>
</dbReference>
<dbReference type="InterPro" id="IPR027417">
    <property type="entry name" value="P-loop_NTPase"/>
</dbReference>
<sequence length="882" mass="93349">MAGIVGRADFSDRLARAWTHARRGNGRVIVIVGDAGIGKSSLLRWLATHIGEPATLIACRGGEIAPPMATAAEIIAALPVPQPELEYGGVVDVLRAAEAMRCALEKSGPAALLIDDIHDADPTSRTVLNLALRRAAATEVLTVITGRPIPSTWAFAEGFQIEELPGLGPEAATELLDSAAEVTIAPQVVQRLLDVAAGNPLALAHLPQALSPGQLSGAELLPEEIPLAGDLRTVFTRQLPPAGSPARELLDLAALSADGRWSVLTQLCPDAATALSHLENTGLARLHEGRLTLQHPLLRGAAVAAMSPDHRRALNLEFAAIDSLPEEVRLVHRARGTLGPDDELVDALVESARVTRMRGGTDAAARMLDRAVDLTGNDTRRAALQLEAAQLLGVAGEAAAARNRLEALLANPSARELHVAATLTLAILEALSGAPAAAWQRLVQCLAVASPTELGIVHARMSIPLGMLGLVGEILANAEAAVSHSKPDTPAWGVARLIRAHAASAQDERRANELVDELVDGPDLVELVDFDPMVGLHIGRALAIAERYDTAVSTLSTLAARLRGEGARSSLAMTFGALGETWVRASRFDEALVCLDEAIALSLATGQRAFAPFWLSLRGRVHALRGDDEAAQQDLELGFAITDEQSTFGARYFLLANAGLAALTAGYYDQAIAKLAEMWAFEQAGGLLAPQLARWHADLVEAYACSGRSAEAEPIVAHLSAVAATPSASRWTAATALRAQALVCADPARAIQLLDQALAIYDPEVDGFDHARTLLLKAQRDGRADTRAAALYAFRRLGAAPWAARLTTSPPTPGAVPLTDSERRVLEEVAKGLTNQQIARRLDVSAKTIANHLYHAYRKLGVASRTEAARYILLNDPPDQAL</sequence>
<name>A0A1X1Y6I3_9MYCO</name>
<dbReference type="CDD" id="cd06170">
    <property type="entry name" value="LuxR_C_like"/>
    <property type="match status" value="1"/>
</dbReference>
<reference evidence="5 6" key="1">
    <citation type="submission" date="2016-01" db="EMBL/GenBank/DDBJ databases">
        <title>The new phylogeny of the genus Mycobacterium.</title>
        <authorList>
            <person name="Tarcisio F."/>
            <person name="Conor M."/>
            <person name="Antonella G."/>
            <person name="Elisabetta G."/>
            <person name="Giulia F.S."/>
            <person name="Sara T."/>
            <person name="Anna F."/>
            <person name="Clotilde B."/>
            <person name="Roberto B."/>
            <person name="Veronica D.S."/>
            <person name="Fabio R."/>
            <person name="Monica P."/>
            <person name="Olivier J."/>
            <person name="Enrico T."/>
            <person name="Nicola S."/>
        </authorList>
    </citation>
    <scope>NUCLEOTIDE SEQUENCE [LARGE SCALE GENOMIC DNA]</scope>
    <source>
        <strain evidence="5 6">DSM 45394</strain>
    </source>
</reference>
<dbReference type="PROSITE" id="PS00622">
    <property type="entry name" value="HTH_LUXR_1"/>
    <property type="match status" value="1"/>
</dbReference>
<dbReference type="PANTHER" id="PTHR44688">
    <property type="entry name" value="DNA-BINDING TRANSCRIPTIONAL ACTIVATOR DEVR_DOSR"/>
    <property type="match status" value="1"/>
</dbReference>
<organism evidence="5 6">
    <name type="scientific">Mycolicibacter longobardus</name>
    <dbReference type="NCBI Taxonomy" id="1108812"/>
    <lineage>
        <taxon>Bacteria</taxon>
        <taxon>Bacillati</taxon>
        <taxon>Actinomycetota</taxon>
        <taxon>Actinomycetes</taxon>
        <taxon>Mycobacteriales</taxon>
        <taxon>Mycobacteriaceae</taxon>
        <taxon>Mycolicibacter</taxon>
    </lineage>
</organism>
<dbReference type="SUPFAM" id="SSF46894">
    <property type="entry name" value="C-terminal effector domain of the bipartite response regulators"/>
    <property type="match status" value="1"/>
</dbReference>
<dbReference type="InterPro" id="IPR011990">
    <property type="entry name" value="TPR-like_helical_dom_sf"/>
</dbReference>
<dbReference type="InterPro" id="IPR016032">
    <property type="entry name" value="Sig_transdc_resp-reg_C-effctor"/>
</dbReference>
<evidence type="ECO:0000313" key="6">
    <source>
        <dbReference type="Proteomes" id="UP000193866"/>
    </source>
</evidence>
<gene>
    <name evidence="5" type="ORF">AWC16_00915</name>
</gene>
<dbReference type="SUPFAM" id="SSF52540">
    <property type="entry name" value="P-loop containing nucleoside triphosphate hydrolases"/>
    <property type="match status" value="1"/>
</dbReference>
<dbReference type="STRING" id="1108812.AWC16_00915"/>
<dbReference type="OrthoDB" id="134933at2"/>
<dbReference type="InterPro" id="IPR041664">
    <property type="entry name" value="AAA_16"/>
</dbReference>
<dbReference type="SUPFAM" id="SSF48452">
    <property type="entry name" value="TPR-like"/>
    <property type="match status" value="1"/>
</dbReference>
<dbReference type="InterPro" id="IPR036388">
    <property type="entry name" value="WH-like_DNA-bd_sf"/>
</dbReference>
<evidence type="ECO:0000259" key="4">
    <source>
        <dbReference type="PROSITE" id="PS50043"/>
    </source>
</evidence>
<dbReference type="Pfam" id="PF13191">
    <property type="entry name" value="AAA_16"/>
    <property type="match status" value="1"/>
</dbReference>
<evidence type="ECO:0000313" key="5">
    <source>
        <dbReference type="EMBL" id="ORW06732.1"/>
    </source>
</evidence>
<dbReference type="AlphaFoldDB" id="A0A1X1Y6I3"/>
<keyword evidence="1" id="KW-0805">Transcription regulation</keyword>
<proteinExistence type="predicted"/>
<evidence type="ECO:0000256" key="3">
    <source>
        <dbReference type="ARBA" id="ARBA00023163"/>
    </source>
</evidence>
<keyword evidence="6" id="KW-1185">Reference proteome</keyword>
<dbReference type="Gene3D" id="1.25.40.10">
    <property type="entry name" value="Tetratricopeptide repeat domain"/>
    <property type="match status" value="1"/>
</dbReference>
<dbReference type="GO" id="GO:0003677">
    <property type="term" value="F:DNA binding"/>
    <property type="evidence" value="ECO:0007669"/>
    <property type="project" value="UniProtKB-KW"/>
</dbReference>
<dbReference type="Pfam" id="PF00196">
    <property type="entry name" value="GerE"/>
    <property type="match status" value="1"/>
</dbReference>
<dbReference type="Proteomes" id="UP000193866">
    <property type="component" value="Unassembled WGS sequence"/>
</dbReference>
<dbReference type="Gene3D" id="1.10.10.10">
    <property type="entry name" value="Winged helix-like DNA-binding domain superfamily/Winged helix DNA-binding domain"/>
    <property type="match status" value="1"/>
</dbReference>
<dbReference type="PROSITE" id="PS50043">
    <property type="entry name" value="HTH_LUXR_2"/>
    <property type="match status" value="1"/>
</dbReference>
<dbReference type="Gene3D" id="3.40.50.300">
    <property type="entry name" value="P-loop containing nucleotide triphosphate hydrolases"/>
    <property type="match status" value="1"/>
</dbReference>
<comment type="caution">
    <text evidence="5">The sequence shown here is derived from an EMBL/GenBank/DDBJ whole genome shotgun (WGS) entry which is preliminary data.</text>
</comment>
<dbReference type="SMART" id="SM00382">
    <property type="entry name" value="AAA"/>
    <property type="match status" value="1"/>
</dbReference>
<accession>A0A1X1Y6I3</accession>
<dbReference type="RefSeq" id="WP_085266964.1">
    <property type="nucleotide sequence ID" value="NZ_JACKVG010000029.1"/>
</dbReference>
<evidence type="ECO:0000256" key="1">
    <source>
        <dbReference type="ARBA" id="ARBA00023015"/>
    </source>
</evidence>
<dbReference type="PRINTS" id="PR00038">
    <property type="entry name" value="HTHLUXR"/>
</dbReference>